<proteinExistence type="predicted"/>
<dbReference type="EMBL" id="JAPNPE010000009">
    <property type="protein sequence ID" value="MDK7393539.1"/>
    <property type="molecule type" value="Genomic_DNA"/>
</dbReference>
<evidence type="ECO:0000313" key="1">
    <source>
        <dbReference type="EMBL" id="MDK7393539.1"/>
    </source>
</evidence>
<reference evidence="1" key="1">
    <citation type="submission" date="2022-11" db="EMBL/GenBank/DDBJ databases">
        <title>WGS-based characterization of Bacillus cereus isolated from food &amp; feed additives.</title>
        <authorList>
            <person name="Bogaerts B."/>
            <person name="Fraiture M.-A."/>
            <person name="Roosens N.H.C."/>
            <person name="De Keersmaecker S.C.J."/>
            <person name="Vanneste K."/>
        </authorList>
    </citation>
    <scope>NUCLEOTIDE SEQUENCE</scope>
    <source>
        <strain evidence="1">74.2</strain>
    </source>
</reference>
<dbReference type="AlphaFoldDB" id="A0AAW6Z0K6"/>
<evidence type="ECO:0000313" key="2">
    <source>
        <dbReference type="Proteomes" id="UP001174229"/>
    </source>
</evidence>
<evidence type="ECO:0008006" key="3">
    <source>
        <dbReference type="Google" id="ProtNLM"/>
    </source>
</evidence>
<comment type="caution">
    <text evidence="1">The sequence shown here is derived from an EMBL/GenBank/DDBJ whole genome shotgun (WGS) entry which is preliminary data.</text>
</comment>
<gene>
    <name evidence="1" type="ORF">OWO78_19355</name>
</gene>
<accession>A0AAW6Z0K6</accession>
<sequence>MQKIFNWVKCMSIKKKLIISFFLILTIPGLIIGGVSYQTAKTNFEQQINGRN</sequence>
<organism evidence="1 2">
    <name type="scientific">Bacillus pacificus</name>
    <dbReference type="NCBI Taxonomy" id="2026187"/>
    <lineage>
        <taxon>Bacteria</taxon>
        <taxon>Bacillati</taxon>
        <taxon>Bacillota</taxon>
        <taxon>Bacilli</taxon>
        <taxon>Bacillales</taxon>
        <taxon>Bacillaceae</taxon>
        <taxon>Bacillus</taxon>
        <taxon>Bacillus cereus group</taxon>
    </lineage>
</organism>
<name>A0AAW6Z0K6_9BACI</name>
<dbReference type="Proteomes" id="UP001174229">
    <property type="component" value="Unassembled WGS sequence"/>
</dbReference>
<dbReference type="RefSeq" id="WP_154304924.1">
    <property type="nucleotide sequence ID" value="NZ_CP099450.1"/>
</dbReference>
<protein>
    <recommendedName>
        <fullName evidence="3">Methyl-accepting chemotaxis protein</fullName>
    </recommendedName>
</protein>